<dbReference type="OrthoDB" id="5952526at2759"/>
<evidence type="ECO:0000256" key="4">
    <source>
        <dbReference type="PROSITE-ProRule" id="PRU00134"/>
    </source>
</evidence>
<keyword evidence="7" id="KW-1185">Reference proteome</keyword>
<protein>
    <recommendedName>
        <fullName evidence="5">MYND-type domain-containing protein</fullName>
    </recommendedName>
</protein>
<dbReference type="PROSITE" id="PS50865">
    <property type="entry name" value="ZF_MYND_2"/>
    <property type="match status" value="1"/>
</dbReference>
<feature type="domain" description="MYND-type" evidence="5">
    <location>
        <begin position="22"/>
        <end position="61"/>
    </location>
</feature>
<dbReference type="EMBL" id="JAPZBU010000011">
    <property type="protein sequence ID" value="KAJ5378557.1"/>
    <property type="molecule type" value="Genomic_DNA"/>
</dbReference>
<dbReference type="GO" id="GO:0008270">
    <property type="term" value="F:zinc ion binding"/>
    <property type="evidence" value="ECO:0007669"/>
    <property type="project" value="UniProtKB-KW"/>
</dbReference>
<reference evidence="6" key="1">
    <citation type="submission" date="2022-12" db="EMBL/GenBank/DDBJ databases">
        <authorList>
            <person name="Petersen C."/>
        </authorList>
    </citation>
    <scope>NUCLEOTIDE SEQUENCE</scope>
    <source>
        <strain evidence="6">IBT 29677</strain>
    </source>
</reference>
<reference evidence="6" key="2">
    <citation type="journal article" date="2023" name="IMA Fungus">
        <title>Comparative genomic study of the Penicillium genus elucidates a diverse pangenome and 15 lateral gene transfer events.</title>
        <authorList>
            <person name="Petersen C."/>
            <person name="Sorensen T."/>
            <person name="Nielsen M.R."/>
            <person name="Sondergaard T.E."/>
            <person name="Sorensen J.L."/>
            <person name="Fitzpatrick D.A."/>
            <person name="Frisvad J.C."/>
            <person name="Nielsen K.L."/>
        </authorList>
    </citation>
    <scope>NUCLEOTIDE SEQUENCE</scope>
    <source>
        <strain evidence="6">IBT 29677</strain>
    </source>
</reference>
<dbReference type="AlphaFoldDB" id="A0A9W9SI36"/>
<evidence type="ECO:0000256" key="3">
    <source>
        <dbReference type="ARBA" id="ARBA00022833"/>
    </source>
</evidence>
<keyword evidence="1" id="KW-0479">Metal-binding</keyword>
<name>A0A9W9SI36_9EURO</name>
<evidence type="ECO:0000313" key="6">
    <source>
        <dbReference type="EMBL" id="KAJ5378557.1"/>
    </source>
</evidence>
<proteinExistence type="predicted"/>
<dbReference type="GeneID" id="81375293"/>
<dbReference type="InterPro" id="IPR002893">
    <property type="entry name" value="Znf_MYND"/>
</dbReference>
<dbReference type="Proteomes" id="UP001147747">
    <property type="component" value="Unassembled WGS sequence"/>
</dbReference>
<keyword evidence="2 4" id="KW-0863">Zinc-finger</keyword>
<gene>
    <name evidence="6" type="ORF">N7509_011676</name>
</gene>
<accession>A0A9W9SI36</accession>
<evidence type="ECO:0000256" key="2">
    <source>
        <dbReference type="ARBA" id="ARBA00022771"/>
    </source>
</evidence>
<organism evidence="6 7">
    <name type="scientific">Penicillium cosmopolitanum</name>
    <dbReference type="NCBI Taxonomy" id="1131564"/>
    <lineage>
        <taxon>Eukaryota</taxon>
        <taxon>Fungi</taxon>
        <taxon>Dikarya</taxon>
        <taxon>Ascomycota</taxon>
        <taxon>Pezizomycotina</taxon>
        <taxon>Eurotiomycetes</taxon>
        <taxon>Eurotiomycetidae</taxon>
        <taxon>Eurotiales</taxon>
        <taxon>Aspergillaceae</taxon>
        <taxon>Penicillium</taxon>
    </lineage>
</organism>
<comment type="caution">
    <text evidence="6">The sequence shown here is derived from an EMBL/GenBank/DDBJ whole genome shotgun (WGS) entry which is preliminary data.</text>
</comment>
<dbReference type="RefSeq" id="XP_056482343.1">
    <property type="nucleotide sequence ID" value="XM_056636313.1"/>
</dbReference>
<dbReference type="Pfam" id="PF01753">
    <property type="entry name" value="zf-MYND"/>
    <property type="match status" value="1"/>
</dbReference>
<dbReference type="Gene3D" id="6.10.140.2220">
    <property type="match status" value="1"/>
</dbReference>
<evidence type="ECO:0000313" key="7">
    <source>
        <dbReference type="Proteomes" id="UP001147747"/>
    </source>
</evidence>
<sequence length="279" mass="32149">MNQELPPPEDYDNPAPKPGEGCALAGCDKTEELNRCSACKVFLYCTREHQVEDRPAHKTTCNEIKKARANVEKQRQALIDDPEFRNDNPFENHVGRFWKLRETRPYMMSLSKLAQAFQNKLYRPALEAELEVCMELLRLCPGDNMGVRETVPALFIRLNRDQECYDFIKWWATTANERDYDWDTSDRYLNIKNADIFEPCDFVNEKSLIGSLSLHACMMILKIKFVLDLIKLRATQNSIEKMSANLCAEAGPPPEEIFEELKKGKLQKLGYSCTPRAPC</sequence>
<dbReference type="SUPFAM" id="SSF144232">
    <property type="entry name" value="HIT/MYND zinc finger-like"/>
    <property type="match status" value="1"/>
</dbReference>
<dbReference type="PROSITE" id="PS01360">
    <property type="entry name" value="ZF_MYND_1"/>
    <property type="match status" value="1"/>
</dbReference>
<evidence type="ECO:0000259" key="5">
    <source>
        <dbReference type="PROSITE" id="PS50865"/>
    </source>
</evidence>
<evidence type="ECO:0000256" key="1">
    <source>
        <dbReference type="ARBA" id="ARBA00022723"/>
    </source>
</evidence>
<keyword evidence="3" id="KW-0862">Zinc</keyword>